<evidence type="ECO:0000313" key="2">
    <source>
        <dbReference type="EMBL" id="GII55479.1"/>
    </source>
</evidence>
<evidence type="ECO:0000256" key="1">
    <source>
        <dbReference type="SAM" id="Phobius"/>
    </source>
</evidence>
<dbReference type="NCBIfam" id="NF046119">
    <property type="entry name" value="memb_SCO4225"/>
    <property type="match status" value="1"/>
</dbReference>
<feature type="transmembrane region" description="Helical" evidence="1">
    <location>
        <begin position="75"/>
        <end position="96"/>
    </location>
</feature>
<keyword evidence="3" id="KW-1185">Reference proteome</keyword>
<dbReference type="RefSeq" id="WP_203945675.1">
    <property type="nucleotide sequence ID" value="NZ_BOOR01000026.1"/>
</dbReference>
<feature type="transmembrane region" description="Helical" evidence="1">
    <location>
        <begin position="48"/>
        <end position="69"/>
    </location>
</feature>
<sequence>MRPSLTHYVSRYERGTFALAIAGPYALIVVAATVYVEIATRQPDSQGLEALVLFAVTSPLSELLMFLPLGLPSPLIPSLPFTAAGLFQAWLIWLIARGRRTRTTADGDLRPEL</sequence>
<gene>
    <name evidence="2" type="ORF">Pth03_38680</name>
</gene>
<evidence type="ECO:0000313" key="3">
    <source>
        <dbReference type="Proteomes" id="UP000605992"/>
    </source>
</evidence>
<keyword evidence="1" id="KW-1133">Transmembrane helix</keyword>
<comment type="caution">
    <text evidence="2">The sequence shown here is derived from an EMBL/GenBank/DDBJ whole genome shotgun (WGS) entry which is preliminary data.</text>
</comment>
<proteinExistence type="predicted"/>
<keyword evidence="1" id="KW-0472">Membrane</keyword>
<feature type="transmembrane region" description="Helical" evidence="1">
    <location>
        <begin position="15"/>
        <end position="36"/>
    </location>
</feature>
<dbReference type="AlphaFoldDB" id="A0A8J3V0K0"/>
<dbReference type="Proteomes" id="UP000605992">
    <property type="component" value="Unassembled WGS sequence"/>
</dbReference>
<dbReference type="EMBL" id="BOOR01000026">
    <property type="protein sequence ID" value="GII55479.1"/>
    <property type="molecule type" value="Genomic_DNA"/>
</dbReference>
<accession>A0A8J3V0K0</accession>
<protein>
    <submittedName>
        <fullName evidence="2">Uncharacterized protein</fullName>
    </submittedName>
</protein>
<dbReference type="Pfam" id="PF25637">
    <property type="entry name" value="DUF7942"/>
    <property type="match status" value="1"/>
</dbReference>
<reference evidence="2" key="1">
    <citation type="submission" date="2021-01" db="EMBL/GenBank/DDBJ databases">
        <title>Whole genome shotgun sequence of Planotetraspora thailandica NBRC 104271.</title>
        <authorList>
            <person name="Komaki H."/>
            <person name="Tamura T."/>
        </authorList>
    </citation>
    <scope>NUCLEOTIDE SEQUENCE</scope>
    <source>
        <strain evidence="2">NBRC 104271</strain>
    </source>
</reference>
<name>A0A8J3V0K0_9ACTN</name>
<dbReference type="InterPro" id="IPR057702">
    <property type="entry name" value="DUF7942"/>
</dbReference>
<keyword evidence="1" id="KW-0812">Transmembrane</keyword>
<organism evidence="2 3">
    <name type="scientific">Planotetraspora thailandica</name>
    <dbReference type="NCBI Taxonomy" id="487172"/>
    <lineage>
        <taxon>Bacteria</taxon>
        <taxon>Bacillati</taxon>
        <taxon>Actinomycetota</taxon>
        <taxon>Actinomycetes</taxon>
        <taxon>Streptosporangiales</taxon>
        <taxon>Streptosporangiaceae</taxon>
        <taxon>Planotetraspora</taxon>
    </lineage>
</organism>